<dbReference type="EMBL" id="LVYU01000101">
    <property type="protein sequence ID" value="KZA99677.1"/>
    <property type="molecule type" value="Genomic_DNA"/>
</dbReference>
<sequence length="104" mass="11101">MALRDITVYQTEDGFVVEFGGEGEDSIAVTLRSTPELTSENVVLRAKALLAAAIEPVHSDGARSKDPVLLEEELEEGLEDSFPASDPVSVTSSSIPMRDPNAGR</sequence>
<gene>
    <name evidence="2" type="ORF">A4A59_02800</name>
</gene>
<protein>
    <submittedName>
        <fullName evidence="2">Uncharacterized protein</fullName>
    </submittedName>
</protein>
<accession>A0A154IHT2</accession>
<comment type="caution">
    <text evidence="2">The sequence shown here is derived from an EMBL/GenBank/DDBJ whole genome shotgun (WGS) entry which is preliminary data.</text>
</comment>
<organism evidence="2">
    <name type="scientific">Rhizobium leguminosarum</name>
    <dbReference type="NCBI Taxonomy" id="384"/>
    <lineage>
        <taxon>Bacteria</taxon>
        <taxon>Pseudomonadati</taxon>
        <taxon>Pseudomonadota</taxon>
        <taxon>Alphaproteobacteria</taxon>
        <taxon>Hyphomicrobiales</taxon>
        <taxon>Rhizobiaceae</taxon>
        <taxon>Rhizobium/Agrobacterium group</taxon>
        <taxon>Rhizobium</taxon>
    </lineage>
</organism>
<feature type="compositionally biased region" description="Acidic residues" evidence="1">
    <location>
        <begin position="69"/>
        <end position="79"/>
    </location>
</feature>
<name>A0A154IHT2_RHILE</name>
<dbReference type="AlphaFoldDB" id="A0A154IHT2"/>
<evidence type="ECO:0000313" key="2">
    <source>
        <dbReference type="EMBL" id="KZA99677.1"/>
    </source>
</evidence>
<dbReference type="RefSeq" id="WP_062942741.1">
    <property type="nucleotide sequence ID" value="NZ_CP171844.1"/>
</dbReference>
<feature type="region of interest" description="Disordered" evidence="1">
    <location>
        <begin position="60"/>
        <end position="104"/>
    </location>
</feature>
<reference evidence="2" key="1">
    <citation type="submission" date="2016-03" db="EMBL/GenBank/DDBJ databases">
        <title>Microsymbionts genomes from the relict species Vavilovia formosa.</title>
        <authorList>
            <person name="Chirak E."/>
            <person name="Kimeklis A."/>
            <person name="Kopat V."/>
            <person name="Andronov E."/>
        </authorList>
    </citation>
    <scope>NUCLEOTIDE SEQUENCE [LARGE SCALE GENOMIC DNA]</scope>
    <source>
        <strain evidence="2">Vaf12</strain>
    </source>
</reference>
<evidence type="ECO:0000256" key="1">
    <source>
        <dbReference type="SAM" id="MobiDB-lite"/>
    </source>
</evidence>
<proteinExistence type="predicted"/>